<keyword evidence="2" id="KW-1133">Transmembrane helix</keyword>
<evidence type="ECO:0000313" key="3">
    <source>
        <dbReference type="EMBL" id="PZR15444.1"/>
    </source>
</evidence>
<dbReference type="NCBIfam" id="TIGR03382">
    <property type="entry name" value="GC_trans_RRR"/>
    <property type="match status" value="1"/>
</dbReference>
<dbReference type="InterPro" id="IPR017756">
    <property type="entry name" value="TM_Gly-Cys-Arg_CS"/>
</dbReference>
<name>A0A2W5VHL6_9BACT</name>
<gene>
    <name evidence="3" type="ORF">DI536_08310</name>
</gene>
<protein>
    <submittedName>
        <fullName evidence="3">Uncharacterized protein</fullName>
    </submittedName>
</protein>
<sequence length="75" mass="7502">MPDVGAHEFAGLAPVVDAGTPDAGQPAVDDAAMPSIDAGEPEEAPPVSGGCGCSGGGTPVLAWLMFSLLRKRARR</sequence>
<dbReference type="AlphaFoldDB" id="A0A2W5VHL6"/>
<accession>A0A2W5VHL6</accession>
<dbReference type="Proteomes" id="UP000249061">
    <property type="component" value="Unassembled WGS sequence"/>
</dbReference>
<keyword evidence="2" id="KW-0472">Membrane</keyword>
<reference evidence="3 4" key="1">
    <citation type="submission" date="2017-08" db="EMBL/GenBank/DDBJ databases">
        <title>Infants hospitalized years apart are colonized by the same room-sourced microbial strains.</title>
        <authorList>
            <person name="Brooks B."/>
            <person name="Olm M.R."/>
            <person name="Firek B.A."/>
            <person name="Baker R."/>
            <person name="Thomas B.C."/>
            <person name="Morowitz M.J."/>
            <person name="Banfield J.F."/>
        </authorList>
    </citation>
    <scope>NUCLEOTIDE SEQUENCE [LARGE SCALE GENOMIC DNA]</scope>
    <source>
        <strain evidence="3">S2_003_000_R2_14</strain>
    </source>
</reference>
<dbReference type="EMBL" id="QFQP01000005">
    <property type="protein sequence ID" value="PZR15444.1"/>
    <property type="molecule type" value="Genomic_DNA"/>
</dbReference>
<organism evidence="3 4">
    <name type="scientific">Archangium gephyra</name>
    <dbReference type="NCBI Taxonomy" id="48"/>
    <lineage>
        <taxon>Bacteria</taxon>
        <taxon>Pseudomonadati</taxon>
        <taxon>Myxococcota</taxon>
        <taxon>Myxococcia</taxon>
        <taxon>Myxococcales</taxon>
        <taxon>Cystobacterineae</taxon>
        <taxon>Archangiaceae</taxon>
        <taxon>Archangium</taxon>
    </lineage>
</organism>
<feature type="transmembrane region" description="Helical" evidence="2">
    <location>
        <begin position="47"/>
        <end position="69"/>
    </location>
</feature>
<evidence type="ECO:0000256" key="2">
    <source>
        <dbReference type="SAM" id="Phobius"/>
    </source>
</evidence>
<evidence type="ECO:0000256" key="1">
    <source>
        <dbReference type="SAM" id="MobiDB-lite"/>
    </source>
</evidence>
<evidence type="ECO:0000313" key="4">
    <source>
        <dbReference type="Proteomes" id="UP000249061"/>
    </source>
</evidence>
<proteinExistence type="predicted"/>
<feature type="region of interest" description="Disordered" evidence="1">
    <location>
        <begin position="1"/>
        <end position="51"/>
    </location>
</feature>
<keyword evidence="2" id="KW-0812">Transmembrane</keyword>
<comment type="caution">
    <text evidence="3">The sequence shown here is derived from an EMBL/GenBank/DDBJ whole genome shotgun (WGS) entry which is preliminary data.</text>
</comment>